<organism evidence="2">
    <name type="scientific">Medicago truncatula</name>
    <name type="common">Barrel medic</name>
    <name type="synonym">Medicago tribuloides</name>
    <dbReference type="NCBI Taxonomy" id="3880"/>
    <lineage>
        <taxon>Eukaryota</taxon>
        <taxon>Viridiplantae</taxon>
        <taxon>Streptophyta</taxon>
        <taxon>Embryophyta</taxon>
        <taxon>Tracheophyta</taxon>
        <taxon>Spermatophyta</taxon>
        <taxon>Magnoliopsida</taxon>
        <taxon>eudicotyledons</taxon>
        <taxon>Gunneridae</taxon>
        <taxon>Pentapetalae</taxon>
        <taxon>rosids</taxon>
        <taxon>fabids</taxon>
        <taxon>Fabales</taxon>
        <taxon>Fabaceae</taxon>
        <taxon>Papilionoideae</taxon>
        <taxon>50 kb inversion clade</taxon>
        <taxon>NPAAA clade</taxon>
        <taxon>Hologalegina</taxon>
        <taxon>IRL clade</taxon>
        <taxon>Trifolieae</taxon>
        <taxon>Medicago</taxon>
    </lineage>
</organism>
<evidence type="ECO:0000313" key="1">
    <source>
        <dbReference type="EMBL" id="KEH17252.1"/>
    </source>
</evidence>
<gene>
    <name evidence="1" type="ORF">MTR_0029s0120</name>
</gene>
<name>G7ZUE4_MEDTR</name>
<reference evidence="1 3" key="2">
    <citation type="journal article" date="2014" name="BMC Genomics">
        <title>An improved genome release (version Mt4.0) for the model legume Medicago truncatula.</title>
        <authorList>
            <person name="Tang H."/>
            <person name="Krishnakumar V."/>
            <person name="Bidwell S."/>
            <person name="Rosen B."/>
            <person name="Chan A."/>
            <person name="Zhou S."/>
            <person name="Gentzbittel L."/>
            <person name="Childs K.L."/>
            <person name="Yandell M."/>
            <person name="Gundlach H."/>
            <person name="Mayer K.F."/>
            <person name="Schwartz D.C."/>
            <person name="Town C.D."/>
        </authorList>
    </citation>
    <scope>GENOME REANNOTATION</scope>
    <source>
        <strain evidence="1">A17</strain>
        <strain evidence="2 3">cv. Jemalong A17</strain>
    </source>
</reference>
<reference evidence="1 3" key="1">
    <citation type="journal article" date="2011" name="Nature">
        <title>The Medicago genome provides insight into the evolution of rhizobial symbioses.</title>
        <authorList>
            <person name="Young N.D."/>
            <person name="Debelle F."/>
            <person name="Oldroyd G.E."/>
            <person name="Geurts R."/>
            <person name="Cannon S.B."/>
            <person name="Udvardi M.K."/>
            <person name="Benedito V.A."/>
            <person name="Mayer K.F."/>
            <person name="Gouzy J."/>
            <person name="Schoof H."/>
            <person name="Van de Peer Y."/>
            <person name="Proost S."/>
            <person name="Cook D.R."/>
            <person name="Meyers B.C."/>
            <person name="Spannagl M."/>
            <person name="Cheung F."/>
            <person name="De Mita S."/>
            <person name="Krishnakumar V."/>
            <person name="Gundlach H."/>
            <person name="Zhou S."/>
            <person name="Mudge J."/>
            <person name="Bharti A.K."/>
            <person name="Murray J.D."/>
            <person name="Naoumkina M.A."/>
            <person name="Rosen B."/>
            <person name="Silverstein K.A."/>
            <person name="Tang H."/>
            <person name="Rombauts S."/>
            <person name="Zhao P.X."/>
            <person name="Zhou P."/>
            <person name="Barbe V."/>
            <person name="Bardou P."/>
            <person name="Bechner M."/>
            <person name="Bellec A."/>
            <person name="Berger A."/>
            <person name="Berges H."/>
            <person name="Bidwell S."/>
            <person name="Bisseling T."/>
            <person name="Choisne N."/>
            <person name="Couloux A."/>
            <person name="Denny R."/>
            <person name="Deshpande S."/>
            <person name="Dai X."/>
            <person name="Doyle J.J."/>
            <person name="Dudez A.M."/>
            <person name="Farmer A.D."/>
            <person name="Fouteau S."/>
            <person name="Franken C."/>
            <person name="Gibelin C."/>
            <person name="Gish J."/>
            <person name="Goldstein S."/>
            <person name="Gonzalez A.J."/>
            <person name="Green P.J."/>
            <person name="Hallab A."/>
            <person name="Hartog M."/>
            <person name="Hua A."/>
            <person name="Humphray S.J."/>
            <person name="Jeong D.H."/>
            <person name="Jing Y."/>
            <person name="Jocker A."/>
            <person name="Kenton S.M."/>
            <person name="Kim D.J."/>
            <person name="Klee K."/>
            <person name="Lai H."/>
            <person name="Lang C."/>
            <person name="Lin S."/>
            <person name="Macmil S.L."/>
            <person name="Magdelenat G."/>
            <person name="Matthews L."/>
            <person name="McCorrison J."/>
            <person name="Monaghan E.L."/>
            <person name="Mun J.H."/>
            <person name="Najar F.Z."/>
            <person name="Nicholson C."/>
            <person name="Noirot C."/>
            <person name="O'Bleness M."/>
            <person name="Paule C.R."/>
            <person name="Poulain J."/>
            <person name="Prion F."/>
            <person name="Qin B."/>
            <person name="Qu C."/>
            <person name="Retzel E.F."/>
            <person name="Riddle C."/>
            <person name="Sallet E."/>
            <person name="Samain S."/>
            <person name="Samson N."/>
            <person name="Sanders I."/>
            <person name="Saurat O."/>
            <person name="Scarpelli C."/>
            <person name="Schiex T."/>
            <person name="Segurens B."/>
            <person name="Severin A.J."/>
            <person name="Sherrier D.J."/>
            <person name="Shi R."/>
            <person name="Sims S."/>
            <person name="Singer S.R."/>
            <person name="Sinharoy S."/>
            <person name="Sterck L."/>
            <person name="Viollet A."/>
            <person name="Wang B.B."/>
            <person name="Wang K."/>
            <person name="Wang M."/>
            <person name="Wang X."/>
            <person name="Warfsmann J."/>
            <person name="Weissenbach J."/>
            <person name="White D.D."/>
            <person name="White J.D."/>
            <person name="Wiley G.B."/>
            <person name="Wincker P."/>
            <person name="Xing Y."/>
            <person name="Yang L."/>
            <person name="Yao Z."/>
            <person name="Ying F."/>
            <person name="Zhai J."/>
            <person name="Zhou L."/>
            <person name="Zuber A."/>
            <person name="Denarie J."/>
            <person name="Dixon R.A."/>
            <person name="May G.D."/>
            <person name="Schwartz D.C."/>
            <person name="Rogers J."/>
            <person name="Quetier F."/>
            <person name="Town C.D."/>
            <person name="Roe B.A."/>
        </authorList>
    </citation>
    <scope>NUCLEOTIDE SEQUENCE [LARGE SCALE GENOMIC DNA]</scope>
    <source>
        <strain evidence="1">A17</strain>
        <strain evidence="2 3">cv. Jemalong A17</strain>
    </source>
</reference>
<dbReference type="PaxDb" id="3880-AET05643"/>
<evidence type="ECO:0000313" key="2">
    <source>
        <dbReference type="EnsemblPlants" id="KEH17252"/>
    </source>
</evidence>
<dbReference type="HOGENOM" id="CLU_3090338_0_0_1"/>
<dbReference type="AlphaFoldDB" id="G7ZUE4"/>
<keyword evidence="3" id="KW-1185">Reference proteome</keyword>
<accession>G7ZUE4</accession>
<protein>
    <submittedName>
        <fullName evidence="1 2">Uncharacterized protein</fullName>
    </submittedName>
</protein>
<evidence type="ECO:0000313" key="3">
    <source>
        <dbReference type="Proteomes" id="UP000002051"/>
    </source>
</evidence>
<dbReference type="EMBL" id="KL402754">
    <property type="protein sequence ID" value="KEH17252.1"/>
    <property type="molecule type" value="Genomic_DNA"/>
</dbReference>
<dbReference type="EnsemblPlants" id="KEH17252">
    <property type="protein sequence ID" value="KEH17252"/>
    <property type="gene ID" value="MTR_0029s0120"/>
</dbReference>
<reference evidence="2" key="3">
    <citation type="submission" date="2015-06" db="UniProtKB">
        <authorList>
            <consortium name="EnsemblPlants"/>
        </authorList>
    </citation>
    <scope>IDENTIFICATION</scope>
    <source>
        <strain evidence="2">cv. Jemalong A17</strain>
    </source>
</reference>
<sequence length="52" mass="5983">MDYRIRRVFWSFGGEVERESGRKEEQGLEKGGNLKIEELGAKVKPKFGLIIT</sequence>
<dbReference type="Proteomes" id="UP000002051">
    <property type="component" value="Unassembled WGS sequence"/>
</dbReference>
<proteinExistence type="predicted"/>